<feature type="compositionally biased region" description="Basic residues" evidence="2">
    <location>
        <begin position="167"/>
        <end position="183"/>
    </location>
</feature>
<evidence type="ECO:0000256" key="1">
    <source>
        <dbReference type="ARBA" id="ARBA00038211"/>
    </source>
</evidence>
<dbReference type="PANTHER" id="PTHR22603">
    <property type="entry name" value="CHOLINE/ETHANOALAMINE KINASE"/>
    <property type="match status" value="1"/>
</dbReference>
<name>A0A423XJM4_9PEZI</name>
<feature type="compositionally biased region" description="Polar residues" evidence="2">
    <location>
        <begin position="90"/>
        <end position="99"/>
    </location>
</feature>
<comment type="similarity">
    <text evidence="1">Belongs to the choline/ethanolamine kinase family.</text>
</comment>
<dbReference type="PANTHER" id="PTHR22603:SF93">
    <property type="entry name" value="RE24176P"/>
    <property type="match status" value="1"/>
</dbReference>
<dbReference type="Pfam" id="PF01633">
    <property type="entry name" value="Choline_kinase"/>
    <property type="match status" value="1"/>
</dbReference>
<feature type="region of interest" description="Disordered" evidence="2">
    <location>
        <begin position="643"/>
        <end position="672"/>
    </location>
</feature>
<feature type="region of interest" description="Disordered" evidence="2">
    <location>
        <begin position="56"/>
        <end position="99"/>
    </location>
</feature>
<feature type="domain" description="Choline kinase N-terminal" evidence="3">
    <location>
        <begin position="270"/>
        <end position="342"/>
    </location>
</feature>
<comment type="caution">
    <text evidence="4">The sequence shown here is derived from an EMBL/GenBank/DDBJ whole genome shotgun (WGS) entry which is preliminary data.</text>
</comment>
<dbReference type="Gene3D" id="3.90.1200.10">
    <property type="match status" value="1"/>
</dbReference>
<feature type="compositionally biased region" description="Low complexity" evidence="2">
    <location>
        <begin position="645"/>
        <end position="654"/>
    </location>
</feature>
<dbReference type="FunCoup" id="A0A423XJM4">
    <property type="interactions" value="350"/>
</dbReference>
<dbReference type="GO" id="GO:0006646">
    <property type="term" value="P:phosphatidylethanolamine biosynthetic process"/>
    <property type="evidence" value="ECO:0007669"/>
    <property type="project" value="TreeGrafter"/>
</dbReference>
<dbReference type="CDD" id="cd05157">
    <property type="entry name" value="ETNK_euk"/>
    <property type="match status" value="1"/>
</dbReference>
<keyword evidence="5" id="KW-1185">Reference proteome</keyword>
<dbReference type="Proteomes" id="UP000285146">
    <property type="component" value="Unassembled WGS sequence"/>
</dbReference>
<dbReference type="Gene3D" id="3.30.200.20">
    <property type="entry name" value="Phosphorylase Kinase, domain 1"/>
    <property type="match status" value="1"/>
</dbReference>
<dbReference type="InterPro" id="IPR007521">
    <property type="entry name" value="Choline_kin_N"/>
</dbReference>
<evidence type="ECO:0000313" key="5">
    <source>
        <dbReference type="Proteomes" id="UP000285146"/>
    </source>
</evidence>
<feature type="region of interest" description="Disordered" evidence="2">
    <location>
        <begin position="736"/>
        <end position="775"/>
    </location>
</feature>
<reference evidence="4 5" key="1">
    <citation type="submission" date="2015-09" db="EMBL/GenBank/DDBJ databases">
        <title>Host preference determinants of Valsa canker pathogens revealed by comparative genomics.</title>
        <authorList>
            <person name="Yin Z."/>
            <person name="Huang L."/>
        </authorList>
    </citation>
    <scope>NUCLEOTIDE SEQUENCE [LARGE SCALE GENOMIC DNA]</scope>
    <source>
        <strain evidence="4 5">SXYLt</strain>
    </source>
</reference>
<protein>
    <recommendedName>
        <fullName evidence="3">Choline kinase N-terminal domain-containing protein</fullName>
    </recommendedName>
</protein>
<feature type="compositionally biased region" description="Polar residues" evidence="2">
    <location>
        <begin position="660"/>
        <end position="672"/>
    </location>
</feature>
<feature type="compositionally biased region" description="Basic residues" evidence="2">
    <location>
        <begin position="239"/>
        <end position="254"/>
    </location>
</feature>
<dbReference type="InParanoid" id="A0A423XJM4"/>
<dbReference type="SUPFAM" id="SSF56112">
    <property type="entry name" value="Protein kinase-like (PK-like)"/>
    <property type="match status" value="1"/>
</dbReference>
<sequence>MPTTPLNALGQPIRPALKSEDDVIRTPPNAPVKDWMAFHTGHQETLESMAAVKIAEPEPEVLPPEEPRPKREFAASVSGKRLSGRPPLPSANNSSRTSIMSQNSIDTLDLNSNQSVTSLPQLHEDSAGQDGQQQQSSNQSQSHRVDRVSEKLLSQVADWVQREKSKRELRKPRKHHIRRRLNKVRPDEVAASDGEAENESSLHRTASIESTASDVSLDRLQRILDDSMAALGLNSLPHHGTKLGRRSSHRKKLASRSSQHLSRTVSSDTDFMDGDVLVPSCDAVLDNSHTLKYSQAGPNDSVAASSRREEKERLAWITFKNEIIRLAHTLRLKGWRRVALDSGEEIQVQRLSGALTNAVYVVTPPENLPASDVTKKKPHKVLLRIYGPQVEHLIDRDNELSILKRLARKKIGPRLLGTFTNGRFEQFFNAAPLTPELLRDPETSKQIAKRMRELHDGIDLLDEEKDEGPTVFKNWDNWVDNVARRSLFLDEQLVSSQTSDAPIGPKDSWKNRGFVCGLEWPKFKSMVDKYREFLLKYYGPVNMRKKLVFAHNDTQYGNILRVLPDDEKSPLLHPENEHKQLIVIDFEYASANIPGLEFANHFTEWAYNYHDHSTSYACNVEGYPTPEEQRRFIRAYIKHRPRLTAAPAPSSSSANHSDYETTPLQQQSNASSSSIVEFMLDARVPAGGWKEEERRAAELTEEKIDELIRETRLWRAMNSAQWVAWGIVQAKIPGYSEDAAPGGDGSSGNTPPSPASSEGTVTGEAGVAGSDNGGGVAAAAEEEGFDYLSYAHERALFFWGDCVQMGLVKLEELPEGLRERVKIIDY</sequence>
<organism evidence="4 5">
    <name type="scientific">Cytospora leucostoma</name>
    <dbReference type="NCBI Taxonomy" id="1230097"/>
    <lineage>
        <taxon>Eukaryota</taxon>
        <taxon>Fungi</taxon>
        <taxon>Dikarya</taxon>
        <taxon>Ascomycota</taxon>
        <taxon>Pezizomycotina</taxon>
        <taxon>Sordariomycetes</taxon>
        <taxon>Sordariomycetidae</taxon>
        <taxon>Diaporthales</taxon>
        <taxon>Cytosporaceae</taxon>
        <taxon>Cytospora</taxon>
    </lineage>
</organism>
<evidence type="ECO:0000256" key="2">
    <source>
        <dbReference type="SAM" id="MobiDB-lite"/>
    </source>
</evidence>
<dbReference type="AlphaFoldDB" id="A0A423XJM4"/>
<evidence type="ECO:0000313" key="4">
    <source>
        <dbReference type="EMBL" id="ROW16368.1"/>
    </source>
</evidence>
<feature type="region of interest" description="Disordered" evidence="2">
    <location>
        <begin position="123"/>
        <end position="147"/>
    </location>
</feature>
<proteinExistence type="inferred from homology"/>
<feature type="compositionally biased region" description="Low complexity" evidence="2">
    <location>
        <begin position="128"/>
        <end position="142"/>
    </location>
</feature>
<dbReference type="EMBL" id="LKEB01000005">
    <property type="protein sequence ID" value="ROW16368.1"/>
    <property type="molecule type" value="Genomic_DNA"/>
</dbReference>
<feature type="region of interest" description="Disordered" evidence="2">
    <location>
        <begin position="233"/>
        <end position="266"/>
    </location>
</feature>
<dbReference type="GO" id="GO:0004305">
    <property type="term" value="F:ethanolamine kinase activity"/>
    <property type="evidence" value="ECO:0007669"/>
    <property type="project" value="TreeGrafter"/>
</dbReference>
<gene>
    <name evidence="4" type="ORF">VPNG_02769</name>
</gene>
<dbReference type="GO" id="GO:0004103">
    <property type="term" value="F:choline kinase activity"/>
    <property type="evidence" value="ECO:0007669"/>
    <property type="project" value="TreeGrafter"/>
</dbReference>
<dbReference type="Pfam" id="PF04428">
    <property type="entry name" value="Choline_kin_N"/>
    <property type="match status" value="1"/>
</dbReference>
<accession>A0A423XJM4</accession>
<feature type="compositionally biased region" description="Polar residues" evidence="2">
    <location>
        <begin position="255"/>
        <end position="266"/>
    </location>
</feature>
<feature type="compositionally biased region" description="Polar residues" evidence="2">
    <location>
        <begin position="747"/>
        <end position="760"/>
    </location>
</feature>
<dbReference type="GO" id="GO:0005737">
    <property type="term" value="C:cytoplasm"/>
    <property type="evidence" value="ECO:0007669"/>
    <property type="project" value="TreeGrafter"/>
</dbReference>
<evidence type="ECO:0000259" key="3">
    <source>
        <dbReference type="Pfam" id="PF04428"/>
    </source>
</evidence>
<dbReference type="OrthoDB" id="10267235at2759"/>
<dbReference type="STRING" id="1230097.A0A423XJM4"/>
<feature type="region of interest" description="Disordered" evidence="2">
    <location>
        <begin position="161"/>
        <end position="207"/>
    </location>
</feature>
<dbReference type="InterPro" id="IPR011009">
    <property type="entry name" value="Kinase-like_dom_sf"/>
</dbReference>